<dbReference type="Proteomes" id="UP000031802">
    <property type="component" value="Unassembled WGS sequence"/>
</dbReference>
<dbReference type="PATRIC" id="fig|1229276.3.peg.3577"/>
<name>A0A0B8SZ98_9SPHI</name>
<protein>
    <submittedName>
        <fullName evidence="1">Uncharacterized protein</fullName>
    </submittedName>
</protein>
<dbReference type="RefSeq" id="WP_037502565.1">
    <property type="nucleotide sequence ID" value="NZ_JJMU01000065.1"/>
</dbReference>
<reference evidence="2" key="1">
    <citation type="submission" date="2014-04" db="EMBL/GenBank/DDBJ databases">
        <title>Whole-Genome optical mapping and complete genome sequence of Sphingobacterium deserti sp. nov., a new spaces isolated from desert in the west of China.</title>
        <authorList>
            <person name="Teng C."/>
            <person name="Zhou Z."/>
            <person name="Li X."/>
            <person name="Chen M."/>
            <person name="Lin M."/>
            <person name="Wang L."/>
            <person name="Su S."/>
            <person name="Zhang C."/>
            <person name="Zhang W."/>
        </authorList>
    </citation>
    <scope>NUCLEOTIDE SEQUENCE [LARGE SCALE GENOMIC DNA]</scope>
    <source>
        <strain evidence="2">ACCC05744</strain>
    </source>
</reference>
<sequence>MFTSSEIHIINILRNGVGYRNLPTSAHYSDSDIKNAIRQLMQKGIIKKAKANVLNWPIENHMLTDYGEMYPL</sequence>
<gene>
    <name evidence="1" type="ORF">DI53_3460</name>
</gene>
<dbReference type="EMBL" id="JJMU01000065">
    <property type="protein sequence ID" value="KGE12721.1"/>
    <property type="molecule type" value="Genomic_DNA"/>
</dbReference>
<comment type="caution">
    <text evidence="1">The sequence shown here is derived from an EMBL/GenBank/DDBJ whole genome shotgun (WGS) entry which is preliminary data.</text>
</comment>
<accession>A0A0B8SZ98</accession>
<dbReference type="OrthoDB" id="7314861at2"/>
<keyword evidence="2" id="KW-1185">Reference proteome</keyword>
<proteinExistence type="predicted"/>
<organism evidence="1 2">
    <name type="scientific">Sphingobacterium deserti</name>
    <dbReference type="NCBI Taxonomy" id="1229276"/>
    <lineage>
        <taxon>Bacteria</taxon>
        <taxon>Pseudomonadati</taxon>
        <taxon>Bacteroidota</taxon>
        <taxon>Sphingobacteriia</taxon>
        <taxon>Sphingobacteriales</taxon>
        <taxon>Sphingobacteriaceae</taxon>
        <taxon>Sphingobacterium</taxon>
    </lineage>
</organism>
<evidence type="ECO:0000313" key="1">
    <source>
        <dbReference type="EMBL" id="KGE12721.1"/>
    </source>
</evidence>
<evidence type="ECO:0000313" key="2">
    <source>
        <dbReference type="Proteomes" id="UP000031802"/>
    </source>
</evidence>
<reference evidence="1 2" key="2">
    <citation type="journal article" date="2015" name="PLoS ONE">
        <title>Whole-Genome Optical Mapping and Finished Genome Sequence of Sphingobacterium deserti sp. nov., a New Species Isolated from the Western Desert of China.</title>
        <authorList>
            <person name="Teng C."/>
            <person name="Zhou Z."/>
            <person name="Molnar I."/>
            <person name="Li X."/>
            <person name="Tang R."/>
            <person name="Chen M."/>
            <person name="Wang L."/>
            <person name="Su S."/>
            <person name="Zhang W."/>
            <person name="Lin M."/>
        </authorList>
    </citation>
    <scope>NUCLEOTIDE SEQUENCE [LARGE SCALE GENOMIC DNA]</scope>
    <source>
        <strain evidence="2">ACCC05744</strain>
    </source>
</reference>
<dbReference type="AlphaFoldDB" id="A0A0B8SZ98"/>